<name>A0A1H3WD84_9SPHI</name>
<feature type="transmembrane region" description="Helical" evidence="1">
    <location>
        <begin position="129"/>
        <end position="148"/>
    </location>
</feature>
<dbReference type="STRING" id="425514.SAMN05443550_101193"/>
<sequence>MLFNSCFLLRRNTKSTDESYNKVTNTTDSNVTVSTNKRKNMQQFIYRKDSAGADYTIQFWPKGVFNFSPGTGFTGEFDSILMKGKQKQLIETTGTLNSGEFETGKSAIGLHQKRQLNSGKKMVDEMGKYDFKLVAIILIVLGLAFLGFKRWQR</sequence>
<evidence type="ECO:0000313" key="3">
    <source>
        <dbReference type="Proteomes" id="UP000198850"/>
    </source>
</evidence>
<evidence type="ECO:0000313" key="2">
    <source>
        <dbReference type="EMBL" id="SDZ84791.1"/>
    </source>
</evidence>
<keyword evidence="1" id="KW-0472">Membrane</keyword>
<dbReference type="AlphaFoldDB" id="A0A1H3WD84"/>
<protein>
    <submittedName>
        <fullName evidence="2">Uncharacterized protein</fullName>
    </submittedName>
</protein>
<keyword evidence="1" id="KW-1133">Transmembrane helix</keyword>
<dbReference type="EMBL" id="FNRA01000001">
    <property type="protein sequence ID" value="SDZ84791.1"/>
    <property type="molecule type" value="Genomic_DNA"/>
</dbReference>
<keyword evidence="3" id="KW-1185">Reference proteome</keyword>
<dbReference type="OrthoDB" id="773352at2"/>
<organism evidence="2 3">
    <name type="scientific">Pedobacter hartonius</name>
    <dbReference type="NCBI Taxonomy" id="425514"/>
    <lineage>
        <taxon>Bacteria</taxon>
        <taxon>Pseudomonadati</taxon>
        <taxon>Bacteroidota</taxon>
        <taxon>Sphingobacteriia</taxon>
        <taxon>Sphingobacteriales</taxon>
        <taxon>Sphingobacteriaceae</taxon>
        <taxon>Pedobacter</taxon>
    </lineage>
</organism>
<proteinExistence type="predicted"/>
<evidence type="ECO:0000256" key="1">
    <source>
        <dbReference type="SAM" id="Phobius"/>
    </source>
</evidence>
<reference evidence="2 3" key="1">
    <citation type="submission" date="2016-10" db="EMBL/GenBank/DDBJ databases">
        <authorList>
            <person name="de Groot N.N."/>
        </authorList>
    </citation>
    <scope>NUCLEOTIDE SEQUENCE [LARGE SCALE GENOMIC DNA]</scope>
    <source>
        <strain evidence="2 3">DSM 19033</strain>
    </source>
</reference>
<keyword evidence="1" id="KW-0812">Transmembrane</keyword>
<gene>
    <name evidence="2" type="ORF">SAMN05443550_101193</name>
</gene>
<accession>A0A1H3WD84</accession>
<dbReference type="Proteomes" id="UP000198850">
    <property type="component" value="Unassembled WGS sequence"/>
</dbReference>
<dbReference type="RefSeq" id="WP_139298232.1">
    <property type="nucleotide sequence ID" value="NZ_FNRA01000001.1"/>
</dbReference>